<dbReference type="GO" id="GO:0005524">
    <property type="term" value="F:ATP binding"/>
    <property type="evidence" value="ECO:0007669"/>
    <property type="project" value="UniProtKB-KW"/>
</dbReference>
<keyword evidence="2" id="KW-0067">ATP-binding</keyword>
<gene>
    <name evidence="2" type="ORF">HA254_01900</name>
</gene>
<comment type="caution">
    <text evidence="2">The sequence shown here is derived from an EMBL/GenBank/DDBJ whole genome shotgun (WGS) entry which is preliminary data.</text>
</comment>
<evidence type="ECO:0000259" key="1">
    <source>
        <dbReference type="Pfam" id="PF00005"/>
    </source>
</evidence>
<feature type="domain" description="ABC transporter" evidence="1">
    <location>
        <begin position="1"/>
        <end position="29"/>
    </location>
</feature>
<dbReference type="GO" id="GO:0016887">
    <property type="term" value="F:ATP hydrolysis activity"/>
    <property type="evidence" value="ECO:0007669"/>
    <property type="project" value="InterPro"/>
</dbReference>
<dbReference type="PANTHER" id="PTHR43394:SF1">
    <property type="entry name" value="ATP-BINDING CASSETTE SUB-FAMILY B MEMBER 10, MITOCHONDRIAL"/>
    <property type="match status" value="1"/>
</dbReference>
<evidence type="ECO:0000313" key="2">
    <source>
        <dbReference type="EMBL" id="HIH09400.1"/>
    </source>
</evidence>
<dbReference type="AlphaFoldDB" id="A0A7J4IX19"/>
<dbReference type="Gene3D" id="3.40.50.300">
    <property type="entry name" value="P-loop containing nucleotide triphosphate hydrolases"/>
    <property type="match status" value="1"/>
</dbReference>
<dbReference type="InterPro" id="IPR039421">
    <property type="entry name" value="Type_1_exporter"/>
</dbReference>
<accession>A0A7J4IX19</accession>
<dbReference type="SUPFAM" id="SSF52540">
    <property type="entry name" value="P-loop containing nucleoside triphosphate hydrolases"/>
    <property type="match status" value="1"/>
</dbReference>
<protein>
    <submittedName>
        <fullName evidence="2">ATP-binding cassette domain-containing protein</fullName>
    </submittedName>
</protein>
<organism evidence="2 3">
    <name type="scientific">Candidatus Iainarchaeum sp</name>
    <dbReference type="NCBI Taxonomy" id="3101447"/>
    <lineage>
        <taxon>Archaea</taxon>
        <taxon>Candidatus Iainarchaeota</taxon>
        <taxon>Candidatus Iainarchaeia</taxon>
        <taxon>Candidatus Iainarchaeales</taxon>
        <taxon>Candidatus Iainarchaeaceae</taxon>
        <taxon>Candidatus Iainarchaeum</taxon>
    </lineage>
</organism>
<proteinExistence type="predicted"/>
<dbReference type="InterPro" id="IPR003439">
    <property type="entry name" value="ABC_transporter-like_ATP-bd"/>
</dbReference>
<evidence type="ECO:0000313" key="3">
    <source>
        <dbReference type="Proteomes" id="UP000565078"/>
    </source>
</evidence>
<reference evidence="3" key="1">
    <citation type="journal article" date="2020" name="bioRxiv">
        <title>A rank-normalized archaeal taxonomy based on genome phylogeny resolves widespread incomplete and uneven classifications.</title>
        <authorList>
            <person name="Rinke C."/>
            <person name="Chuvochina M."/>
            <person name="Mussig A.J."/>
            <person name="Chaumeil P.-A."/>
            <person name="Waite D.W."/>
            <person name="Whitman W.B."/>
            <person name="Parks D.H."/>
            <person name="Hugenholtz P."/>
        </authorList>
    </citation>
    <scope>NUCLEOTIDE SEQUENCE [LARGE SCALE GENOMIC DNA]</scope>
</reference>
<dbReference type="GO" id="GO:0015421">
    <property type="term" value="F:ABC-type oligopeptide transporter activity"/>
    <property type="evidence" value="ECO:0007669"/>
    <property type="project" value="TreeGrafter"/>
</dbReference>
<dbReference type="Proteomes" id="UP000565078">
    <property type="component" value="Unassembled WGS sequence"/>
</dbReference>
<dbReference type="PANTHER" id="PTHR43394">
    <property type="entry name" value="ATP-DEPENDENT PERMEASE MDL1, MITOCHONDRIAL"/>
    <property type="match status" value="1"/>
</dbReference>
<dbReference type="InterPro" id="IPR027417">
    <property type="entry name" value="P-loop_NTPase"/>
</dbReference>
<name>A0A7J4IX19_9ARCH</name>
<keyword evidence="2" id="KW-0547">Nucleotide-binding</keyword>
<sequence>LSGGERQRLSIARAILADRKVLVFDEATSSLDSVTENKIQNALTNLMKGRTTIIIAHRLSTIMNADRIIVLERGKVAQAGKHTELIAQEGLYRELWGMQKGGYIEE</sequence>
<dbReference type="GO" id="GO:0090374">
    <property type="term" value="P:oligopeptide export from mitochondrion"/>
    <property type="evidence" value="ECO:0007669"/>
    <property type="project" value="TreeGrafter"/>
</dbReference>
<feature type="non-terminal residue" evidence="2">
    <location>
        <position position="1"/>
    </location>
</feature>
<dbReference type="EMBL" id="DUGC01000034">
    <property type="protein sequence ID" value="HIH09400.1"/>
    <property type="molecule type" value="Genomic_DNA"/>
</dbReference>
<dbReference type="Pfam" id="PF00005">
    <property type="entry name" value="ABC_tran"/>
    <property type="match status" value="1"/>
</dbReference>